<accession>A0ABY8HWV4</accession>
<dbReference type="EMBL" id="CP121464">
    <property type="protein sequence ID" value="WFR77071.1"/>
    <property type="molecule type" value="Genomic_DNA"/>
</dbReference>
<evidence type="ECO:0000256" key="1">
    <source>
        <dbReference type="ARBA" id="ARBA00007730"/>
    </source>
</evidence>
<sequence length="249" mass="29466">MMLLKKLYFIARTRLLNYKIVSVFNPIFNRVIGGDKRPLYFDIDETCPALRLFEQNYDAIRAELDAVLPHQHEMPRYHDIDIDLLYASGRYNREKRWNVFMLYCYGEKPEFNRKQCPKTCELLDAIPHLCQGFFSILDPGKSIPRHTSPSRYYLRYHLGLKVPKHNPPSLLLHDTKYTWKEGEAVLFDDSWDHEIINDAQEVRVVLIVDVLRPMPQPAHMLGRLIMLMARRVYAIGTHRRASNYTWKTD</sequence>
<feature type="domain" description="Aspartyl/asparaginy/proline hydroxylase" evidence="4">
    <location>
        <begin position="54"/>
        <end position="213"/>
    </location>
</feature>
<dbReference type="InterPro" id="IPR007803">
    <property type="entry name" value="Asp/Arg/Pro-Hydrxlase"/>
</dbReference>
<dbReference type="PANTHER" id="PTHR46332">
    <property type="entry name" value="ASPARTATE BETA-HYDROXYLASE DOMAIN-CONTAINING PROTEIN 2"/>
    <property type="match status" value="1"/>
</dbReference>
<protein>
    <submittedName>
        <fullName evidence="5">Aspartyl/asparaginyl beta-hydroxylase domain-containing protein</fullName>
    </submittedName>
</protein>
<dbReference type="InterPro" id="IPR027443">
    <property type="entry name" value="IPNS-like_sf"/>
</dbReference>
<dbReference type="Pfam" id="PF05118">
    <property type="entry name" value="Asp_Arg_Hydrox"/>
    <property type="match status" value="1"/>
</dbReference>
<dbReference type="SUPFAM" id="SSF51197">
    <property type="entry name" value="Clavaminate synthase-like"/>
    <property type="match status" value="1"/>
</dbReference>
<name>A0ABY8HWV4_9BURK</name>
<dbReference type="Gene3D" id="2.60.120.330">
    <property type="entry name" value="B-lactam Antibiotic, Isopenicillin N Synthase, Chain"/>
    <property type="match status" value="1"/>
</dbReference>
<dbReference type="Proteomes" id="UP001219584">
    <property type="component" value="Chromosome"/>
</dbReference>
<evidence type="ECO:0000256" key="2">
    <source>
        <dbReference type="ARBA" id="ARBA00022964"/>
    </source>
</evidence>
<keyword evidence="6" id="KW-1185">Reference proteome</keyword>
<dbReference type="InterPro" id="IPR051821">
    <property type="entry name" value="Asp/Asn_beta-hydroxylase"/>
</dbReference>
<dbReference type="PANTHER" id="PTHR46332:SF5">
    <property type="entry name" value="ASPARTATE BETA-HYDROXYLASE DOMAIN CONTAINING 2"/>
    <property type="match status" value="1"/>
</dbReference>
<comment type="similarity">
    <text evidence="1">Belongs to the aspartyl/asparaginyl beta-hydroxylase family.</text>
</comment>
<proteinExistence type="inferred from homology"/>
<keyword evidence="3" id="KW-0560">Oxidoreductase</keyword>
<organism evidence="5 6">
    <name type="scientific">Janthinobacterium rivuli</name>
    <dbReference type="NCBI Taxonomy" id="2751478"/>
    <lineage>
        <taxon>Bacteria</taxon>
        <taxon>Pseudomonadati</taxon>
        <taxon>Pseudomonadota</taxon>
        <taxon>Betaproteobacteria</taxon>
        <taxon>Burkholderiales</taxon>
        <taxon>Oxalobacteraceae</taxon>
        <taxon>Janthinobacterium</taxon>
    </lineage>
</organism>
<evidence type="ECO:0000259" key="4">
    <source>
        <dbReference type="Pfam" id="PF05118"/>
    </source>
</evidence>
<gene>
    <name evidence="5" type="ORF">P9875_15210</name>
</gene>
<dbReference type="RefSeq" id="WP_099403549.1">
    <property type="nucleotide sequence ID" value="NZ_CP121464.1"/>
</dbReference>
<evidence type="ECO:0000313" key="5">
    <source>
        <dbReference type="EMBL" id="WFR77071.1"/>
    </source>
</evidence>
<reference evidence="5 6" key="1">
    <citation type="submission" date="2023-04" db="EMBL/GenBank/DDBJ databases">
        <title>Nanopore sequencing of Janthinobacterium from water.</title>
        <authorList>
            <person name="Ciuchcinski K."/>
            <person name="Rokowska A."/>
            <person name="Dziewit L."/>
        </authorList>
    </citation>
    <scope>NUCLEOTIDE SEQUENCE [LARGE SCALE GENOMIC DNA]</scope>
    <source>
        <strain evidence="5 6">DEMB2</strain>
    </source>
</reference>
<evidence type="ECO:0000256" key="3">
    <source>
        <dbReference type="ARBA" id="ARBA00023002"/>
    </source>
</evidence>
<keyword evidence="2" id="KW-0223">Dioxygenase</keyword>
<evidence type="ECO:0000313" key="6">
    <source>
        <dbReference type="Proteomes" id="UP001219584"/>
    </source>
</evidence>